<sequence length="160" mass="18421">MSDLMHHTKHGGKGSIRGYVQSLPKYITLCERNYLRALKVLPEEEVGARRQIKIGTMDFFILIESVEKYTTDIKITQQHSLSSHLGQFELAVRLYHDAKVAEVIQHNYHQRVKPSYGYPNPSMHHKDEKYQLNAFLGDWLSACVESGRVPLNWDVNNGLV</sequence>
<dbReference type="Proteomes" id="UP000017820">
    <property type="component" value="Unassembled WGS sequence"/>
</dbReference>
<dbReference type="PATRIC" id="fig|1353533.3.peg.2588"/>
<dbReference type="AlphaFoldDB" id="V4H679"/>
<accession>V4H679</accession>
<name>V4H679_PSEL2</name>
<reference evidence="1 2" key="1">
    <citation type="submission" date="2013-07" db="EMBL/GenBank/DDBJ databases">
        <title>Draft genome sequence of Pseudoalteromonas luteoviolacea 2ta16.</title>
        <authorList>
            <person name="Allen E.E."/>
            <person name="Azam F."/>
            <person name="Podell S."/>
        </authorList>
    </citation>
    <scope>NUCLEOTIDE SEQUENCE [LARGE SCALE GENOMIC DNA]</scope>
    <source>
        <strain evidence="1 2">2ta16</strain>
    </source>
</reference>
<dbReference type="PANTHER" id="PTHR38774">
    <property type="entry name" value="CYTOPLASMIC PROTEIN-RELATED"/>
    <property type="match status" value="1"/>
</dbReference>
<protein>
    <recommendedName>
        <fullName evidence="3">Dehydrogenase</fullName>
    </recommendedName>
</protein>
<gene>
    <name evidence="1" type="ORF">PL2TA16_03613</name>
</gene>
<evidence type="ECO:0000313" key="1">
    <source>
        <dbReference type="EMBL" id="ESP92981.1"/>
    </source>
</evidence>
<dbReference type="InterPro" id="IPR009659">
    <property type="entry name" value="DUF1249"/>
</dbReference>
<evidence type="ECO:0000313" key="2">
    <source>
        <dbReference type="Proteomes" id="UP000017820"/>
    </source>
</evidence>
<dbReference type="PANTHER" id="PTHR38774:SF1">
    <property type="entry name" value="CYTOPLASMIC PROTEIN"/>
    <property type="match status" value="1"/>
</dbReference>
<organism evidence="1 2">
    <name type="scientific">Pseudoalteromonas luteoviolacea (strain 2ta16)</name>
    <dbReference type="NCBI Taxonomy" id="1353533"/>
    <lineage>
        <taxon>Bacteria</taxon>
        <taxon>Pseudomonadati</taxon>
        <taxon>Pseudomonadota</taxon>
        <taxon>Gammaproteobacteria</taxon>
        <taxon>Alteromonadales</taxon>
        <taxon>Pseudoalteromonadaceae</taxon>
        <taxon>Pseudoalteromonas</taxon>
    </lineage>
</organism>
<proteinExistence type="predicted"/>
<evidence type="ECO:0008006" key="3">
    <source>
        <dbReference type="Google" id="ProtNLM"/>
    </source>
</evidence>
<dbReference type="EMBL" id="AUSV01000038">
    <property type="protein sequence ID" value="ESP92981.1"/>
    <property type="molecule type" value="Genomic_DNA"/>
</dbReference>
<dbReference type="Pfam" id="PF06853">
    <property type="entry name" value="DUF1249"/>
    <property type="match status" value="1"/>
</dbReference>
<comment type="caution">
    <text evidence="1">The sequence shown here is derived from an EMBL/GenBank/DDBJ whole genome shotgun (WGS) entry which is preliminary data.</text>
</comment>